<dbReference type="AlphaFoldDB" id="A0A381VWR1"/>
<dbReference type="Pfam" id="PF13578">
    <property type="entry name" value="Methyltransf_24"/>
    <property type="match status" value="1"/>
</dbReference>
<sequence>MKFENRNEFPAFLNECGLVGTGAEIGVLEGAFSEHILRTWKGSTLFSIDAWRNFNVDEYVDINNRSNDEQTLYYAKTTLRLRSFGDRSIVWRMTSEQATIIIPDNTLDFCYIDADHSYDGVKMI</sequence>
<dbReference type="Gene3D" id="3.40.50.150">
    <property type="entry name" value="Vaccinia Virus protein VP39"/>
    <property type="match status" value="1"/>
</dbReference>
<name>A0A381VWR1_9ZZZZ</name>
<protein>
    <recommendedName>
        <fullName evidence="2">Class I SAM-dependent methyltransferase</fullName>
    </recommendedName>
</protein>
<dbReference type="InterPro" id="IPR029063">
    <property type="entry name" value="SAM-dependent_MTases_sf"/>
</dbReference>
<evidence type="ECO:0000313" key="1">
    <source>
        <dbReference type="EMBL" id="SVA44694.1"/>
    </source>
</evidence>
<evidence type="ECO:0008006" key="2">
    <source>
        <dbReference type="Google" id="ProtNLM"/>
    </source>
</evidence>
<dbReference type="EMBL" id="UINC01010011">
    <property type="protein sequence ID" value="SVA44694.1"/>
    <property type="molecule type" value="Genomic_DNA"/>
</dbReference>
<proteinExistence type="predicted"/>
<gene>
    <name evidence="1" type="ORF">METZ01_LOCUS97548</name>
</gene>
<organism evidence="1">
    <name type="scientific">marine metagenome</name>
    <dbReference type="NCBI Taxonomy" id="408172"/>
    <lineage>
        <taxon>unclassified sequences</taxon>
        <taxon>metagenomes</taxon>
        <taxon>ecological metagenomes</taxon>
    </lineage>
</organism>
<accession>A0A381VWR1</accession>
<reference evidence="1" key="1">
    <citation type="submission" date="2018-05" db="EMBL/GenBank/DDBJ databases">
        <authorList>
            <person name="Lanie J.A."/>
            <person name="Ng W.-L."/>
            <person name="Kazmierczak K.M."/>
            <person name="Andrzejewski T.M."/>
            <person name="Davidsen T.M."/>
            <person name="Wayne K.J."/>
            <person name="Tettelin H."/>
            <person name="Glass J.I."/>
            <person name="Rusch D."/>
            <person name="Podicherti R."/>
            <person name="Tsui H.-C.T."/>
            <person name="Winkler M.E."/>
        </authorList>
    </citation>
    <scope>NUCLEOTIDE SEQUENCE</scope>
</reference>